<dbReference type="EMBL" id="LXQA010736127">
    <property type="protein sequence ID" value="MCI68413.1"/>
    <property type="molecule type" value="Genomic_DNA"/>
</dbReference>
<comment type="caution">
    <text evidence="1">The sequence shown here is derived from an EMBL/GenBank/DDBJ whole genome shotgun (WGS) entry which is preliminary data.</text>
</comment>
<keyword evidence="2" id="KW-1185">Reference proteome</keyword>
<sequence length="31" mass="3365">GVGSLLRDGERVSESWGEDWVILVDGDSEDS</sequence>
<name>A0A392U4K2_9FABA</name>
<evidence type="ECO:0000313" key="2">
    <source>
        <dbReference type="Proteomes" id="UP000265520"/>
    </source>
</evidence>
<accession>A0A392U4K2</accession>
<proteinExistence type="predicted"/>
<protein>
    <submittedName>
        <fullName evidence="1">Uncharacterized protein</fullName>
    </submittedName>
</protein>
<reference evidence="1 2" key="1">
    <citation type="journal article" date="2018" name="Front. Plant Sci.">
        <title>Red Clover (Trifolium pratense) and Zigzag Clover (T. medium) - A Picture of Genomic Similarities and Differences.</title>
        <authorList>
            <person name="Dluhosova J."/>
            <person name="Istvanek J."/>
            <person name="Nedelnik J."/>
            <person name="Repkova J."/>
        </authorList>
    </citation>
    <scope>NUCLEOTIDE SEQUENCE [LARGE SCALE GENOMIC DNA]</scope>
    <source>
        <strain evidence="2">cv. 10/8</strain>
        <tissue evidence="1">Leaf</tissue>
    </source>
</reference>
<feature type="non-terminal residue" evidence="1">
    <location>
        <position position="1"/>
    </location>
</feature>
<evidence type="ECO:0000313" key="1">
    <source>
        <dbReference type="EMBL" id="MCI68413.1"/>
    </source>
</evidence>
<dbReference type="AlphaFoldDB" id="A0A392U4K2"/>
<organism evidence="1 2">
    <name type="scientific">Trifolium medium</name>
    <dbReference type="NCBI Taxonomy" id="97028"/>
    <lineage>
        <taxon>Eukaryota</taxon>
        <taxon>Viridiplantae</taxon>
        <taxon>Streptophyta</taxon>
        <taxon>Embryophyta</taxon>
        <taxon>Tracheophyta</taxon>
        <taxon>Spermatophyta</taxon>
        <taxon>Magnoliopsida</taxon>
        <taxon>eudicotyledons</taxon>
        <taxon>Gunneridae</taxon>
        <taxon>Pentapetalae</taxon>
        <taxon>rosids</taxon>
        <taxon>fabids</taxon>
        <taxon>Fabales</taxon>
        <taxon>Fabaceae</taxon>
        <taxon>Papilionoideae</taxon>
        <taxon>50 kb inversion clade</taxon>
        <taxon>NPAAA clade</taxon>
        <taxon>Hologalegina</taxon>
        <taxon>IRL clade</taxon>
        <taxon>Trifolieae</taxon>
        <taxon>Trifolium</taxon>
    </lineage>
</organism>
<dbReference type="Proteomes" id="UP000265520">
    <property type="component" value="Unassembled WGS sequence"/>
</dbReference>